<reference evidence="17" key="2">
    <citation type="journal article" date="2021" name="PeerJ">
        <title>Extensive microbial diversity within the chicken gut microbiome revealed by metagenomics and culture.</title>
        <authorList>
            <person name="Gilroy R."/>
            <person name="Ravi A."/>
            <person name="Getino M."/>
            <person name="Pursley I."/>
            <person name="Horton D.L."/>
            <person name="Alikhan N.F."/>
            <person name="Baker D."/>
            <person name="Gharbi K."/>
            <person name="Hall N."/>
            <person name="Watson M."/>
            <person name="Adriaenssens E.M."/>
            <person name="Foster-Nyarko E."/>
            <person name="Jarju S."/>
            <person name="Secka A."/>
            <person name="Antonio M."/>
            <person name="Oren A."/>
            <person name="Chaudhuri R.R."/>
            <person name="La Ragione R."/>
            <person name="Hildebrand F."/>
            <person name="Pallen M.J."/>
        </authorList>
    </citation>
    <scope>NUCLEOTIDE SEQUENCE</scope>
    <source>
        <strain evidence="17">CHK184-25365</strain>
    </source>
</reference>
<evidence type="ECO:0000313" key="18">
    <source>
        <dbReference type="Proteomes" id="UP000886749"/>
    </source>
</evidence>
<dbReference type="Pfam" id="PF00512">
    <property type="entry name" value="HisKA"/>
    <property type="match status" value="1"/>
</dbReference>
<dbReference type="Gene3D" id="3.30.565.10">
    <property type="entry name" value="Histidine kinase-like ATPase, C-terminal domain"/>
    <property type="match status" value="1"/>
</dbReference>
<keyword evidence="11 14" id="KW-1133">Transmembrane helix</keyword>
<keyword evidence="5" id="KW-0597">Phosphoprotein</keyword>
<accession>A0A9D1AI86</accession>
<comment type="catalytic activity">
    <reaction evidence="1">
        <text>ATP + protein L-histidine = ADP + protein N-phospho-L-histidine.</text>
        <dbReference type="EC" id="2.7.13.3"/>
    </reaction>
</comment>
<keyword evidence="10" id="KW-0067">ATP-binding</keyword>
<dbReference type="GO" id="GO:0005886">
    <property type="term" value="C:plasma membrane"/>
    <property type="evidence" value="ECO:0007669"/>
    <property type="project" value="UniProtKB-SubCell"/>
</dbReference>
<dbReference type="InterPro" id="IPR004358">
    <property type="entry name" value="Sig_transdc_His_kin-like_C"/>
</dbReference>
<dbReference type="CDD" id="cd00082">
    <property type="entry name" value="HisKA"/>
    <property type="match status" value="1"/>
</dbReference>
<evidence type="ECO:0000256" key="4">
    <source>
        <dbReference type="ARBA" id="ARBA00022475"/>
    </source>
</evidence>
<dbReference type="CDD" id="cd06225">
    <property type="entry name" value="HAMP"/>
    <property type="match status" value="1"/>
</dbReference>
<dbReference type="InterPro" id="IPR003594">
    <property type="entry name" value="HATPase_dom"/>
</dbReference>
<dbReference type="Pfam" id="PF02518">
    <property type="entry name" value="HATPase_c"/>
    <property type="match status" value="1"/>
</dbReference>
<evidence type="ECO:0000256" key="11">
    <source>
        <dbReference type="ARBA" id="ARBA00022989"/>
    </source>
</evidence>
<evidence type="ECO:0000256" key="2">
    <source>
        <dbReference type="ARBA" id="ARBA00004651"/>
    </source>
</evidence>
<keyword evidence="8" id="KW-0547">Nucleotide-binding</keyword>
<dbReference type="SUPFAM" id="SSF158472">
    <property type="entry name" value="HAMP domain-like"/>
    <property type="match status" value="1"/>
</dbReference>
<dbReference type="InterPro" id="IPR005467">
    <property type="entry name" value="His_kinase_dom"/>
</dbReference>
<dbReference type="InterPro" id="IPR036890">
    <property type="entry name" value="HATPase_C_sf"/>
</dbReference>
<evidence type="ECO:0000256" key="9">
    <source>
        <dbReference type="ARBA" id="ARBA00022777"/>
    </source>
</evidence>
<evidence type="ECO:0000256" key="12">
    <source>
        <dbReference type="ARBA" id="ARBA00023012"/>
    </source>
</evidence>
<feature type="domain" description="HAMP" evidence="16">
    <location>
        <begin position="171"/>
        <end position="223"/>
    </location>
</feature>
<keyword evidence="7 14" id="KW-0812">Transmembrane</keyword>
<evidence type="ECO:0000256" key="8">
    <source>
        <dbReference type="ARBA" id="ARBA00022741"/>
    </source>
</evidence>
<dbReference type="Gene3D" id="6.10.340.10">
    <property type="match status" value="1"/>
</dbReference>
<dbReference type="Pfam" id="PF00672">
    <property type="entry name" value="HAMP"/>
    <property type="match status" value="1"/>
</dbReference>
<evidence type="ECO:0000256" key="6">
    <source>
        <dbReference type="ARBA" id="ARBA00022679"/>
    </source>
</evidence>
<organism evidence="17 18">
    <name type="scientific">Candidatus Egerieicola pullicola</name>
    <dbReference type="NCBI Taxonomy" id="2840775"/>
    <lineage>
        <taxon>Bacteria</taxon>
        <taxon>Bacillati</taxon>
        <taxon>Bacillota</taxon>
        <taxon>Clostridia</taxon>
        <taxon>Eubacteriales</taxon>
        <taxon>Oscillospiraceae</taxon>
        <taxon>Oscillospiraceae incertae sedis</taxon>
        <taxon>Candidatus Egerieicola</taxon>
    </lineage>
</organism>
<dbReference type="PROSITE" id="PS50109">
    <property type="entry name" value="HIS_KIN"/>
    <property type="match status" value="1"/>
</dbReference>
<evidence type="ECO:0000256" key="1">
    <source>
        <dbReference type="ARBA" id="ARBA00000085"/>
    </source>
</evidence>
<feature type="transmembrane region" description="Helical" evidence="14">
    <location>
        <begin position="148"/>
        <end position="173"/>
    </location>
</feature>
<proteinExistence type="predicted"/>
<keyword evidence="13 14" id="KW-0472">Membrane</keyword>
<dbReference type="SMART" id="SM00388">
    <property type="entry name" value="HisKA"/>
    <property type="match status" value="1"/>
</dbReference>
<dbReference type="PROSITE" id="PS50885">
    <property type="entry name" value="HAMP"/>
    <property type="match status" value="1"/>
</dbReference>
<protein>
    <recommendedName>
        <fullName evidence="3">histidine kinase</fullName>
        <ecNumber evidence="3">2.7.13.3</ecNumber>
    </recommendedName>
</protein>
<evidence type="ECO:0000256" key="14">
    <source>
        <dbReference type="SAM" id="Phobius"/>
    </source>
</evidence>
<comment type="subcellular location">
    <subcellularLocation>
        <location evidence="2">Cell membrane</location>
        <topology evidence="2">Multi-pass membrane protein</topology>
    </subcellularLocation>
</comment>
<dbReference type="SMART" id="SM00387">
    <property type="entry name" value="HATPase_c"/>
    <property type="match status" value="1"/>
</dbReference>
<evidence type="ECO:0000256" key="5">
    <source>
        <dbReference type="ARBA" id="ARBA00022553"/>
    </source>
</evidence>
<evidence type="ECO:0000313" key="17">
    <source>
        <dbReference type="EMBL" id="HIR40555.1"/>
    </source>
</evidence>
<dbReference type="PRINTS" id="PR00344">
    <property type="entry name" value="BCTRLSENSOR"/>
</dbReference>
<dbReference type="GO" id="GO:0005524">
    <property type="term" value="F:ATP binding"/>
    <property type="evidence" value="ECO:0007669"/>
    <property type="project" value="UniProtKB-KW"/>
</dbReference>
<dbReference type="AlphaFoldDB" id="A0A9D1AI86"/>
<gene>
    <name evidence="17" type="ORF">IAB36_01870</name>
</gene>
<dbReference type="InterPro" id="IPR003661">
    <property type="entry name" value="HisK_dim/P_dom"/>
</dbReference>
<keyword evidence="12" id="KW-0902">Two-component regulatory system</keyword>
<evidence type="ECO:0000256" key="13">
    <source>
        <dbReference type="ARBA" id="ARBA00023136"/>
    </source>
</evidence>
<dbReference type="SUPFAM" id="SSF47384">
    <property type="entry name" value="Homodimeric domain of signal transducing histidine kinase"/>
    <property type="match status" value="1"/>
</dbReference>
<dbReference type="EC" id="2.7.13.3" evidence="3"/>
<dbReference type="CDD" id="cd00075">
    <property type="entry name" value="HATPase"/>
    <property type="match status" value="1"/>
</dbReference>
<dbReference type="SMART" id="SM00304">
    <property type="entry name" value="HAMP"/>
    <property type="match status" value="1"/>
</dbReference>
<dbReference type="Gene3D" id="1.10.287.130">
    <property type="match status" value="1"/>
</dbReference>
<comment type="caution">
    <text evidence="17">The sequence shown here is derived from an EMBL/GenBank/DDBJ whole genome shotgun (WGS) entry which is preliminary data.</text>
</comment>
<keyword evidence="9 17" id="KW-0418">Kinase</keyword>
<evidence type="ECO:0000259" key="16">
    <source>
        <dbReference type="PROSITE" id="PS50885"/>
    </source>
</evidence>
<dbReference type="EMBL" id="DVGY01000046">
    <property type="protein sequence ID" value="HIR40555.1"/>
    <property type="molecule type" value="Genomic_DNA"/>
</dbReference>
<dbReference type="PANTHER" id="PTHR45528:SF1">
    <property type="entry name" value="SENSOR HISTIDINE KINASE CPXA"/>
    <property type="match status" value="1"/>
</dbReference>
<dbReference type="Proteomes" id="UP000886749">
    <property type="component" value="Unassembled WGS sequence"/>
</dbReference>
<feature type="non-terminal residue" evidence="17">
    <location>
        <position position="423"/>
    </location>
</feature>
<evidence type="ECO:0000256" key="7">
    <source>
        <dbReference type="ARBA" id="ARBA00022692"/>
    </source>
</evidence>
<name>A0A9D1AI86_9FIRM</name>
<dbReference type="InterPro" id="IPR050398">
    <property type="entry name" value="HssS/ArlS-like"/>
</dbReference>
<feature type="domain" description="Histidine kinase" evidence="15">
    <location>
        <begin position="238"/>
        <end position="423"/>
    </location>
</feature>
<evidence type="ECO:0000256" key="10">
    <source>
        <dbReference type="ARBA" id="ARBA00022840"/>
    </source>
</evidence>
<dbReference type="InterPro" id="IPR003660">
    <property type="entry name" value="HAMP_dom"/>
</dbReference>
<keyword evidence="4" id="KW-1003">Cell membrane</keyword>
<sequence length="423" mass="47321">MRFRTKIALSMTCLLAVLFGIGGSIWISASFQASLDRQKADATTSVNLVVDMVQTLCEYQSNGWNDIDALRQNVNQLWNQGLMSSFLSMTISVSNVDLFHLGETVEPDSSQGKECLFLEQTYTMSDVDYTFSFVYDISSVYETRRIQFQVYLVVYLGLILVCGVLSYTIAWFLTRPLKKLTRASREIASGNLSCRSQVTSRDEIGRLSQEFDAMADQVEQSVDQLKQSMEQQQRFMGSFTHELKTPMTSIIGYADLLRSHDLTQQEQTEAAEYIFSEAKRLERMSLTLLDLFVTGQESVTLKPCEPGALVEEYVRNLIPVYSQHGIRLDCQTQSGTCLLEPDLFITLTANLIDNARKALPASGGQIFVTLDMTSKGCRLMVQDNGRGIPTSSLKHLTEAFYRVDKSRSRAKGGSGLGLALCDN</sequence>
<keyword evidence="6" id="KW-0808">Transferase</keyword>
<dbReference type="SUPFAM" id="SSF55874">
    <property type="entry name" value="ATPase domain of HSP90 chaperone/DNA topoisomerase II/histidine kinase"/>
    <property type="match status" value="1"/>
</dbReference>
<dbReference type="InterPro" id="IPR036097">
    <property type="entry name" value="HisK_dim/P_sf"/>
</dbReference>
<reference evidence="17" key="1">
    <citation type="submission" date="2020-10" db="EMBL/GenBank/DDBJ databases">
        <authorList>
            <person name="Gilroy R."/>
        </authorList>
    </citation>
    <scope>NUCLEOTIDE SEQUENCE</scope>
    <source>
        <strain evidence="17">CHK184-25365</strain>
    </source>
</reference>
<dbReference type="GO" id="GO:0000155">
    <property type="term" value="F:phosphorelay sensor kinase activity"/>
    <property type="evidence" value="ECO:0007669"/>
    <property type="project" value="InterPro"/>
</dbReference>
<evidence type="ECO:0000259" key="15">
    <source>
        <dbReference type="PROSITE" id="PS50109"/>
    </source>
</evidence>
<dbReference type="PANTHER" id="PTHR45528">
    <property type="entry name" value="SENSOR HISTIDINE KINASE CPXA"/>
    <property type="match status" value="1"/>
</dbReference>
<evidence type="ECO:0000256" key="3">
    <source>
        <dbReference type="ARBA" id="ARBA00012438"/>
    </source>
</evidence>